<dbReference type="InterPro" id="IPR036322">
    <property type="entry name" value="WD40_repeat_dom_sf"/>
</dbReference>
<dbReference type="PROSITE" id="PS50082">
    <property type="entry name" value="WD_REPEATS_2"/>
    <property type="match status" value="1"/>
</dbReference>
<dbReference type="PANTHER" id="PTHR13720:SF24">
    <property type="entry name" value="WD REPEAT-CONTAINING PROTEIN 90"/>
    <property type="match status" value="1"/>
</dbReference>
<dbReference type="InterPro" id="IPR011047">
    <property type="entry name" value="Quinoprotein_ADH-like_sf"/>
</dbReference>
<protein>
    <recommendedName>
        <fullName evidence="5">CFA20 domain-containing protein</fullName>
    </recommendedName>
</protein>
<evidence type="ECO:0000313" key="6">
    <source>
        <dbReference type="EMBL" id="KAI3435855.1"/>
    </source>
</evidence>
<dbReference type="SUPFAM" id="SSF50998">
    <property type="entry name" value="Quinoprotein alcohol dehydrogenase-like"/>
    <property type="match status" value="2"/>
</dbReference>
<sequence length="1748" mass="181777">MTRRDQNTRGSTTHYTDLFHRARVDSWPQGDFRKRGDASTAVDRDIGRVVVRLAGSVPASNSLRLPRRQEDTLGASGRFLYVQLRLQVGKPYAIHADVTAADRGLHRISVSNLYASQAAVRMKRSGVQVFMPAAHDRWMLLALDLSALTRQASSSAYAKLRALHLCANMTVRGAFTSDVRYDWQSLPTDLSFTTAFDLAHAHVLWVPEEPLATVAAAPKRRPCSPHPPLPGRPPLRSRQEGRSVDTSTGTPGQPQSEQLLPAPIACLEHVSAFSGSRSPGLLHWVPGPGAAGAQEVVFASGSLIIGMQPGSGQQRHLRGHEGLVCAMALAADGARLASAEEGPGAALRLWDYRGGRCLATVPGHAGGTLCLDLSPDGTLLATVGVDAAGRQALVCWDVSACWAAADGCGGSSGGRAVELARHISEYNIQAVKFVPYSPETLVTCGKNSIRSYRLRAGQLRGVSVPMDGVQALRQPYSCGTLATASAAVGEVFTCLSFEHRLGVRPLEARRLYVGSLSGALYIVNLESRAVEGVAQLHSGALAALAVHNGFCVTGSADRLLRVWGSDLQQVYLEAQHEGPVTGVGLSPDGQWAVVGTQGGTLSLLDIASQTYSSLMRSHTAAVHAVALMEGGGGTTQYVTAGADGTVRVWDVDSHQQVSELVFPGQVVLSVACHPSSPEVACGFEGGLVRVFNCSSAALVQESKKHCGPVTRLTYARHGRLLLSLGEDGCVCVHDAQRTYLPTAYIQAGFPLHATAMAASKDGRLLAVSSLVKRSTSKDGQGRPSTGQSGSSGWQAKGSSGTAQQPGITLYDLVTMQPVLQLPVAGRSRVVQLELTPDESQLLAVTADGRLLGYKCCDGALVLEVPLCHSGSCSTLALDPTSSFLVSASQPGQLRISGLQQLHNLSDSAHPAAADVIRCLPSQELSNPAGSAVTCATFAAGGATGLQLLTVGGCVKPHGTTSLPGSPARVRHKQAPLFWGPAEEIAEAALIISATDTHRCTQVVWQQKQLRVTSPHKIPGLSAAKQPQRSAAWVDAEVAGDRVPPYHPSQQLRLLPPSATVRHVHGFDAGAGFCFVQPTESLGQQQQQLVYAAGNILLVRTQSGQQRHLARLPRNISALAVHGSLAAVAVEPVCGDGSTAGVHLVDICSGVVRAVLSHHSCTVQRMHFSHSGSLLATLSSDCGSTSSSPGTSLALWSVDRQSSVLVAAVQLPEAVADLTWSPDTGSPSFYTASSRGLTQWRLEPDTLGGTVVHMPAALRGAVLSAAACVAPAAVDGSASRRDSNWWFKEQATAVFVGDSCGRIWKLAVDDGQDGRGAVLLAELPGQAVSCMAAAGSLCAVGTADGSLLLLAEEGGAGGKAASWRVASREQLDGPLVSLQLDASGRSVAAATASGTLWQVGRGDPPGAVLCGQQHQVQGWHLAPGATWKGAGPTAALASAAGLAIWQLGAQEGGKGESRAAAPLVEFCVPVGATHASLASDASCCAAAYQHGSVCLFDAAAASMRWKVAVPAAQCGEVVGLAVVQRLRGLKVMVATRGGTVFVLDGGTGQVAHRSMQFAAMQDSGRRCPANSPLAGLAVCPADTAVFVLCGEQGLVVCRSAWSKNAAVHTLARLNFAAPDAASPGAPPGAAVQVAFSCRHPGHLYCTNPTEPGQLLLFDYSRVSVIKTLLVPLAGSTAITALALHPTEELLAVGTASGSVLLLRLETEAWSELSAHGGNDAVVGLAFSACGGRLFTAAGTAAFEWSVEQA</sequence>
<evidence type="ECO:0000256" key="1">
    <source>
        <dbReference type="ARBA" id="ARBA00022574"/>
    </source>
</evidence>
<feature type="repeat" description="WD" evidence="3">
    <location>
        <begin position="615"/>
        <end position="659"/>
    </location>
</feature>
<evidence type="ECO:0000256" key="4">
    <source>
        <dbReference type="SAM" id="MobiDB-lite"/>
    </source>
</evidence>
<dbReference type="SUPFAM" id="SSF50978">
    <property type="entry name" value="WD40 repeat-like"/>
    <property type="match status" value="1"/>
</dbReference>
<reference evidence="6" key="1">
    <citation type="journal article" date="2019" name="Plant J.">
        <title>Chlorella vulgaris genome assembly and annotation reveals the molecular basis for metabolic acclimation to high light conditions.</title>
        <authorList>
            <person name="Cecchin M."/>
            <person name="Marcolungo L."/>
            <person name="Rossato M."/>
            <person name="Girolomoni L."/>
            <person name="Cosentino E."/>
            <person name="Cuine S."/>
            <person name="Li-Beisson Y."/>
            <person name="Delledonne M."/>
            <person name="Ballottari M."/>
        </authorList>
    </citation>
    <scope>NUCLEOTIDE SEQUENCE</scope>
    <source>
        <strain evidence="6">211/11P</strain>
    </source>
</reference>
<keyword evidence="2" id="KW-0677">Repeat</keyword>
<keyword evidence="7" id="KW-1185">Reference proteome</keyword>
<name>A0A9D4Z063_CHLVU</name>
<organism evidence="6 7">
    <name type="scientific">Chlorella vulgaris</name>
    <name type="common">Green alga</name>
    <dbReference type="NCBI Taxonomy" id="3077"/>
    <lineage>
        <taxon>Eukaryota</taxon>
        <taxon>Viridiplantae</taxon>
        <taxon>Chlorophyta</taxon>
        <taxon>core chlorophytes</taxon>
        <taxon>Trebouxiophyceae</taxon>
        <taxon>Chlorellales</taxon>
        <taxon>Chlorellaceae</taxon>
        <taxon>Chlorella clade</taxon>
        <taxon>Chlorella</taxon>
    </lineage>
</organism>
<reference evidence="6" key="2">
    <citation type="submission" date="2020-11" db="EMBL/GenBank/DDBJ databases">
        <authorList>
            <person name="Cecchin M."/>
            <person name="Marcolungo L."/>
            <person name="Rossato M."/>
            <person name="Girolomoni L."/>
            <person name="Cosentino E."/>
            <person name="Cuine S."/>
            <person name="Li-Beisson Y."/>
            <person name="Delledonne M."/>
            <person name="Ballottari M."/>
        </authorList>
    </citation>
    <scope>NUCLEOTIDE SEQUENCE</scope>
    <source>
        <strain evidence="6">211/11P</strain>
        <tissue evidence="6">Whole cell</tissue>
    </source>
</reference>
<feature type="domain" description="CFA20" evidence="5">
    <location>
        <begin position="23"/>
        <end position="192"/>
    </location>
</feature>
<feature type="compositionally biased region" description="Polar residues" evidence="4">
    <location>
        <begin position="244"/>
        <end position="257"/>
    </location>
</feature>
<dbReference type="OrthoDB" id="6252103at2759"/>
<accession>A0A9D4Z063</accession>
<dbReference type="InterPro" id="IPR007714">
    <property type="entry name" value="CFA20_dom"/>
</dbReference>
<dbReference type="Pfam" id="PF00400">
    <property type="entry name" value="WD40"/>
    <property type="match status" value="3"/>
</dbReference>
<dbReference type="InterPro" id="IPR015943">
    <property type="entry name" value="WD40/YVTN_repeat-like_dom_sf"/>
</dbReference>
<dbReference type="EMBL" id="SIDB01000002">
    <property type="protein sequence ID" value="KAI3435855.1"/>
    <property type="molecule type" value="Genomic_DNA"/>
</dbReference>
<evidence type="ECO:0000256" key="3">
    <source>
        <dbReference type="PROSITE-ProRule" id="PRU00221"/>
    </source>
</evidence>
<dbReference type="Gene3D" id="2.130.10.10">
    <property type="entry name" value="YVTN repeat-like/Quinoprotein amine dehydrogenase"/>
    <property type="match status" value="5"/>
</dbReference>
<feature type="region of interest" description="Disordered" evidence="4">
    <location>
        <begin position="217"/>
        <end position="257"/>
    </location>
</feature>
<comment type="caution">
    <text evidence="6">The sequence shown here is derived from an EMBL/GenBank/DDBJ whole genome shotgun (WGS) entry which is preliminary data.</text>
</comment>
<dbReference type="SMART" id="SM00320">
    <property type="entry name" value="WD40"/>
    <property type="match status" value="14"/>
</dbReference>
<keyword evidence="1 3" id="KW-0853">WD repeat</keyword>
<proteinExistence type="predicted"/>
<feature type="region of interest" description="Disordered" evidence="4">
    <location>
        <begin position="774"/>
        <end position="800"/>
    </location>
</feature>
<feature type="compositionally biased region" description="Polar residues" evidence="4">
    <location>
        <begin position="782"/>
        <end position="800"/>
    </location>
</feature>
<dbReference type="PANTHER" id="PTHR13720">
    <property type="entry name" value="WD-40 REPEAT PROTEIN"/>
    <property type="match status" value="1"/>
</dbReference>
<dbReference type="PROSITE" id="PS50294">
    <property type="entry name" value="WD_REPEATS_REGION"/>
    <property type="match status" value="1"/>
</dbReference>
<gene>
    <name evidence="6" type="ORF">D9Q98_001913</name>
</gene>
<feature type="compositionally biased region" description="Pro residues" evidence="4">
    <location>
        <begin position="224"/>
        <end position="233"/>
    </location>
</feature>
<evidence type="ECO:0000259" key="5">
    <source>
        <dbReference type="Pfam" id="PF05018"/>
    </source>
</evidence>
<dbReference type="Pfam" id="PF05018">
    <property type="entry name" value="CFA20_dom"/>
    <property type="match status" value="1"/>
</dbReference>
<evidence type="ECO:0000313" key="7">
    <source>
        <dbReference type="Proteomes" id="UP001055712"/>
    </source>
</evidence>
<dbReference type="Proteomes" id="UP001055712">
    <property type="component" value="Unassembled WGS sequence"/>
</dbReference>
<dbReference type="InterPro" id="IPR001680">
    <property type="entry name" value="WD40_rpt"/>
</dbReference>
<dbReference type="InterPro" id="IPR050630">
    <property type="entry name" value="WD_repeat_EMAP"/>
</dbReference>
<evidence type="ECO:0000256" key="2">
    <source>
        <dbReference type="ARBA" id="ARBA00022737"/>
    </source>
</evidence>